<comment type="caution">
    <text evidence="3">The sequence shown here is derived from an EMBL/GenBank/DDBJ whole genome shotgun (WGS) entry which is preliminary data.</text>
</comment>
<dbReference type="PANTHER" id="PTHR33112:SF10">
    <property type="entry name" value="TOL"/>
    <property type="match status" value="1"/>
</dbReference>
<dbReference type="Pfam" id="PF06985">
    <property type="entry name" value="HET"/>
    <property type="match status" value="1"/>
</dbReference>
<evidence type="ECO:0000313" key="3">
    <source>
        <dbReference type="EMBL" id="KAK4494316.1"/>
    </source>
</evidence>
<accession>A0ABR0DZ85</accession>
<feature type="compositionally biased region" description="Polar residues" evidence="1">
    <location>
        <begin position="413"/>
        <end position="422"/>
    </location>
</feature>
<feature type="compositionally biased region" description="Basic and acidic residues" evidence="1">
    <location>
        <begin position="379"/>
        <end position="396"/>
    </location>
</feature>
<feature type="domain" description="Heterokaryon incompatibility" evidence="2">
    <location>
        <begin position="1"/>
        <end position="94"/>
    </location>
</feature>
<dbReference type="PANTHER" id="PTHR33112">
    <property type="entry name" value="DOMAIN PROTEIN, PUTATIVE-RELATED"/>
    <property type="match status" value="1"/>
</dbReference>
<protein>
    <recommendedName>
        <fullName evidence="2">Heterokaryon incompatibility domain-containing protein</fullName>
    </recommendedName>
</protein>
<dbReference type="Proteomes" id="UP001305779">
    <property type="component" value="Unassembled WGS sequence"/>
</dbReference>
<sequence>MFQIYANSYCNISATAAMDGTRGLFFPRDPQDLWEDEINLNTDGLLQEQRVQKQTKLPRGYTPLVRRCEVFDLSFWDRLVESSPVNRRAWVLQERLLAPRVLHFCEDQIAWECPEHDAAESFPDGLPKLELKSGNIEEKVRLKGLLSYQHTENDFGEQVIIDPEQTSEMVHDHWKLVVERYSTTGLSHESDKLIALAGIAQLMANRIRGRYVAGMWEKYLASQLTWRVRTAYENGRLLYPSRRPKTYRAPTFSWASVDAPQGVQFGETKREKELHISVRHFESHTLTESPFGPLKKPKGPNDTSDVCYIDIDCYMDPVKIELHDFKGNPRYHCKFWREPKPAPTQNAQQSEPRLSNGHAQHTDPVSQVNGSANPDEMEKDTHLEQESMPHEVHNGDAEQAQVGAEREEPSVDTALNQTNGTAVSEERRTHSTRPPTSRPLEPRQLEAKSTVGVYLDCPEDDGEELASPDAESFCVPVSTNSGGDLICLLIQRQNDALEASSKELYRRVGLLTFPAFLPIDQKEILEQARKHQAQIRLI</sequence>
<evidence type="ECO:0000259" key="2">
    <source>
        <dbReference type="Pfam" id="PF06985"/>
    </source>
</evidence>
<feature type="compositionally biased region" description="Polar residues" evidence="1">
    <location>
        <begin position="343"/>
        <end position="372"/>
    </location>
</feature>
<dbReference type="EMBL" id="JAXOVC010000014">
    <property type="protein sequence ID" value="KAK4494316.1"/>
    <property type="molecule type" value="Genomic_DNA"/>
</dbReference>
<proteinExistence type="predicted"/>
<keyword evidence="4" id="KW-1185">Reference proteome</keyword>
<name>A0ABR0DZ85_ZASCE</name>
<dbReference type="InterPro" id="IPR010730">
    <property type="entry name" value="HET"/>
</dbReference>
<reference evidence="3 4" key="1">
    <citation type="journal article" date="2023" name="G3 (Bethesda)">
        <title>A chromosome-level genome assembly of Zasmidium syzygii isolated from banana leaves.</title>
        <authorList>
            <person name="van Westerhoven A.C."/>
            <person name="Mehrabi R."/>
            <person name="Talebi R."/>
            <person name="Steentjes M.B.F."/>
            <person name="Corcolon B."/>
            <person name="Chong P.A."/>
            <person name="Kema G.H.J."/>
            <person name="Seidl M.F."/>
        </authorList>
    </citation>
    <scope>NUCLEOTIDE SEQUENCE [LARGE SCALE GENOMIC DNA]</scope>
    <source>
        <strain evidence="3 4">P124</strain>
    </source>
</reference>
<gene>
    <name evidence="3" type="ORF">PRZ48_014614</name>
</gene>
<evidence type="ECO:0000313" key="4">
    <source>
        <dbReference type="Proteomes" id="UP001305779"/>
    </source>
</evidence>
<feature type="region of interest" description="Disordered" evidence="1">
    <location>
        <begin position="336"/>
        <end position="447"/>
    </location>
</feature>
<evidence type="ECO:0000256" key="1">
    <source>
        <dbReference type="SAM" id="MobiDB-lite"/>
    </source>
</evidence>
<organism evidence="3 4">
    <name type="scientific">Zasmidium cellare</name>
    <name type="common">Wine cellar mold</name>
    <name type="synonym">Racodium cellare</name>
    <dbReference type="NCBI Taxonomy" id="395010"/>
    <lineage>
        <taxon>Eukaryota</taxon>
        <taxon>Fungi</taxon>
        <taxon>Dikarya</taxon>
        <taxon>Ascomycota</taxon>
        <taxon>Pezizomycotina</taxon>
        <taxon>Dothideomycetes</taxon>
        <taxon>Dothideomycetidae</taxon>
        <taxon>Mycosphaerellales</taxon>
        <taxon>Mycosphaerellaceae</taxon>
        <taxon>Zasmidium</taxon>
    </lineage>
</organism>